<dbReference type="EMBL" id="CM051401">
    <property type="protein sequence ID" value="KAJ4713248.1"/>
    <property type="molecule type" value="Genomic_DNA"/>
</dbReference>
<gene>
    <name evidence="1" type="ORF">OWV82_015366</name>
</gene>
<comment type="caution">
    <text evidence="1">The sequence shown here is derived from an EMBL/GenBank/DDBJ whole genome shotgun (WGS) entry which is preliminary data.</text>
</comment>
<reference evidence="1 2" key="1">
    <citation type="journal article" date="2023" name="Science">
        <title>Complex scaffold remodeling in plant triterpene biosynthesis.</title>
        <authorList>
            <person name="De La Pena R."/>
            <person name="Hodgson H."/>
            <person name="Liu J.C."/>
            <person name="Stephenson M.J."/>
            <person name="Martin A.C."/>
            <person name="Owen C."/>
            <person name="Harkess A."/>
            <person name="Leebens-Mack J."/>
            <person name="Jimenez L.E."/>
            <person name="Osbourn A."/>
            <person name="Sattely E.S."/>
        </authorList>
    </citation>
    <scope>NUCLEOTIDE SEQUENCE [LARGE SCALE GENOMIC DNA]</scope>
    <source>
        <strain evidence="2">cv. JPN11</strain>
        <tissue evidence="1">Leaf</tissue>
    </source>
</reference>
<keyword evidence="2" id="KW-1185">Reference proteome</keyword>
<organism evidence="1 2">
    <name type="scientific">Melia azedarach</name>
    <name type="common">Chinaberry tree</name>
    <dbReference type="NCBI Taxonomy" id="155640"/>
    <lineage>
        <taxon>Eukaryota</taxon>
        <taxon>Viridiplantae</taxon>
        <taxon>Streptophyta</taxon>
        <taxon>Embryophyta</taxon>
        <taxon>Tracheophyta</taxon>
        <taxon>Spermatophyta</taxon>
        <taxon>Magnoliopsida</taxon>
        <taxon>eudicotyledons</taxon>
        <taxon>Gunneridae</taxon>
        <taxon>Pentapetalae</taxon>
        <taxon>rosids</taxon>
        <taxon>malvids</taxon>
        <taxon>Sapindales</taxon>
        <taxon>Meliaceae</taxon>
        <taxon>Melia</taxon>
    </lineage>
</organism>
<proteinExistence type="predicted"/>
<dbReference type="Proteomes" id="UP001164539">
    <property type="component" value="Chromosome 8"/>
</dbReference>
<protein>
    <submittedName>
        <fullName evidence="1">Sulfotransferase</fullName>
    </submittedName>
</protein>
<name>A0ACC1XPG7_MELAZ</name>
<accession>A0ACC1XPG7</accession>
<evidence type="ECO:0000313" key="2">
    <source>
        <dbReference type="Proteomes" id="UP001164539"/>
    </source>
</evidence>
<sequence>MYAKTIKKRIKLCSSANNFPDILCFQFCSPVRRKTLLMAALVTAKDCFARKSKEEEEEIERIYDKYREIIATLPTSRGWCTPTLCKYQGFWFQPMFGLEGIMWVQQQFKCRHTDVYLITNPKSGTTWLKALIFSVMNRHRYDFSSHPLLTFSPHDIVPFMEVDLFKSPPIADPEILPSPRILATHISYTMLPESIKNSSCPIVYIGRNPKDVLVSLWQFMIKMKPKDMPPISLEDGFDLFCKGISPFGPVWDHALGYWKASIEYPNKILFLKYEEMKKDPMLYTKRLAEFLGHPFSLEEEANGIVQEIVRLCSFENMKNLQVNKTGQYRDREAKNDIFFREAKVGDWKNHLTTEMIEALDQITKHKFDGSGLFF</sequence>
<evidence type="ECO:0000313" key="1">
    <source>
        <dbReference type="EMBL" id="KAJ4713248.1"/>
    </source>
</evidence>